<organism evidence="2 3">
    <name type="scientific">Melipona quadrifasciata</name>
    <dbReference type="NCBI Taxonomy" id="166423"/>
    <lineage>
        <taxon>Eukaryota</taxon>
        <taxon>Metazoa</taxon>
        <taxon>Ecdysozoa</taxon>
        <taxon>Arthropoda</taxon>
        <taxon>Hexapoda</taxon>
        <taxon>Insecta</taxon>
        <taxon>Pterygota</taxon>
        <taxon>Neoptera</taxon>
        <taxon>Endopterygota</taxon>
        <taxon>Hymenoptera</taxon>
        <taxon>Apocrita</taxon>
        <taxon>Aculeata</taxon>
        <taxon>Apoidea</taxon>
        <taxon>Anthophila</taxon>
        <taxon>Apidae</taxon>
        <taxon>Melipona</taxon>
    </lineage>
</organism>
<dbReference type="AlphaFoldDB" id="A0A0N0BF08"/>
<dbReference type="EMBL" id="KQ435821">
    <property type="protein sequence ID" value="KOX72391.1"/>
    <property type="molecule type" value="Genomic_DNA"/>
</dbReference>
<evidence type="ECO:0000313" key="2">
    <source>
        <dbReference type="EMBL" id="KOX72391.1"/>
    </source>
</evidence>
<dbReference type="Proteomes" id="UP000053105">
    <property type="component" value="Unassembled WGS sequence"/>
</dbReference>
<protein>
    <submittedName>
        <fullName evidence="2">Uncharacterized protein</fullName>
    </submittedName>
</protein>
<proteinExistence type="predicted"/>
<gene>
    <name evidence="2" type="ORF">WN51_01490</name>
</gene>
<accession>A0A0N0BF08</accession>
<feature type="compositionally biased region" description="Polar residues" evidence="1">
    <location>
        <begin position="21"/>
        <end position="32"/>
    </location>
</feature>
<dbReference type="PRINTS" id="PR01217">
    <property type="entry name" value="PRICHEXTENSN"/>
</dbReference>
<keyword evidence="3" id="KW-1185">Reference proteome</keyword>
<feature type="compositionally biased region" description="Pro residues" evidence="1">
    <location>
        <begin position="34"/>
        <end position="68"/>
    </location>
</feature>
<feature type="region of interest" description="Disordered" evidence="1">
    <location>
        <begin position="21"/>
        <end position="86"/>
    </location>
</feature>
<sequence>MYNNITVVECQRLIALSSNNMDCNSLRGSATTSPPLPPPLSPPPPPPLPLPLPPPPPPPPPPPSPSPSPTLLSAHRPSNICKEAPP</sequence>
<evidence type="ECO:0000256" key="1">
    <source>
        <dbReference type="SAM" id="MobiDB-lite"/>
    </source>
</evidence>
<name>A0A0N0BF08_9HYME</name>
<reference evidence="2 3" key="1">
    <citation type="submission" date="2015-07" db="EMBL/GenBank/DDBJ databases">
        <title>The genome of Melipona quadrifasciata.</title>
        <authorList>
            <person name="Pan H."/>
            <person name="Kapheim K."/>
        </authorList>
    </citation>
    <scope>NUCLEOTIDE SEQUENCE [LARGE SCALE GENOMIC DNA]</scope>
    <source>
        <strain evidence="2">0111107301</strain>
        <tissue evidence="2">Whole body</tissue>
    </source>
</reference>
<evidence type="ECO:0000313" key="3">
    <source>
        <dbReference type="Proteomes" id="UP000053105"/>
    </source>
</evidence>